<feature type="compositionally biased region" description="Basic and acidic residues" evidence="1">
    <location>
        <begin position="794"/>
        <end position="808"/>
    </location>
</feature>
<organism evidence="2 3">
    <name type="scientific">Aaosphaeria arxii CBS 175.79</name>
    <dbReference type="NCBI Taxonomy" id="1450172"/>
    <lineage>
        <taxon>Eukaryota</taxon>
        <taxon>Fungi</taxon>
        <taxon>Dikarya</taxon>
        <taxon>Ascomycota</taxon>
        <taxon>Pezizomycotina</taxon>
        <taxon>Dothideomycetes</taxon>
        <taxon>Pleosporomycetidae</taxon>
        <taxon>Pleosporales</taxon>
        <taxon>Pleosporales incertae sedis</taxon>
        <taxon>Aaosphaeria</taxon>
    </lineage>
</organism>
<dbReference type="AlphaFoldDB" id="A0A6A5XMT2"/>
<feature type="region of interest" description="Disordered" evidence="1">
    <location>
        <begin position="491"/>
        <end position="523"/>
    </location>
</feature>
<dbReference type="GeneID" id="54289462"/>
<feature type="compositionally biased region" description="Basic residues" evidence="1">
    <location>
        <begin position="1"/>
        <end position="13"/>
    </location>
</feature>
<feature type="compositionally biased region" description="Basic residues" evidence="1">
    <location>
        <begin position="603"/>
        <end position="612"/>
    </location>
</feature>
<keyword evidence="3" id="KW-1185">Reference proteome</keyword>
<protein>
    <submittedName>
        <fullName evidence="2">Uncharacterized protein</fullName>
    </submittedName>
</protein>
<accession>A0A6A5XMT2</accession>
<reference evidence="2" key="1">
    <citation type="journal article" date="2020" name="Stud. Mycol.">
        <title>101 Dothideomycetes genomes: a test case for predicting lifestyles and emergence of pathogens.</title>
        <authorList>
            <person name="Haridas S."/>
            <person name="Albert R."/>
            <person name="Binder M."/>
            <person name="Bloem J."/>
            <person name="Labutti K."/>
            <person name="Salamov A."/>
            <person name="Andreopoulos B."/>
            <person name="Baker S."/>
            <person name="Barry K."/>
            <person name="Bills G."/>
            <person name="Bluhm B."/>
            <person name="Cannon C."/>
            <person name="Castanera R."/>
            <person name="Culley D."/>
            <person name="Daum C."/>
            <person name="Ezra D."/>
            <person name="Gonzalez J."/>
            <person name="Henrissat B."/>
            <person name="Kuo A."/>
            <person name="Liang C."/>
            <person name="Lipzen A."/>
            <person name="Lutzoni F."/>
            <person name="Magnuson J."/>
            <person name="Mondo S."/>
            <person name="Nolan M."/>
            <person name="Ohm R."/>
            <person name="Pangilinan J."/>
            <person name="Park H.-J."/>
            <person name="Ramirez L."/>
            <person name="Alfaro M."/>
            <person name="Sun H."/>
            <person name="Tritt A."/>
            <person name="Yoshinaga Y."/>
            <person name="Zwiers L.-H."/>
            <person name="Turgeon B."/>
            <person name="Goodwin S."/>
            <person name="Spatafora J."/>
            <person name="Crous P."/>
            <person name="Grigoriev I."/>
        </authorList>
    </citation>
    <scope>NUCLEOTIDE SEQUENCE</scope>
    <source>
        <strain evidence="2">CBS 175.79</strain>
    </source>
</reference>
<evidence type="ECO:0000256" key="1">
    <source>
        <dbReference type="SAM" id="MobiDB-lite"/>
    </source>
</evidence>
<feature type="compositionally biased region" description="Acidic residues" evidence="1">
    <location>
        <begin position="777"/>
        <end position="793"/>
    </location>
</feature>
<feature type="region of interest" description="Disordered" evidence="1">
    <location>
        <begin position="589"/>
        <end position="625"/>
    </location>
</feature>
<feature type="compositionally biased region" description="Basic and acidic residues" evidence="1">
    <location>
        <begin position="593"/>
        <end position="602"/>
    </location>
</feature>
<feature type="region of interest" description="Disordered" evidence="1">
    <location>
        <begin position="1"/>
        <end position="87"/>
    </location>
</feature>
<feature type="region of interest" description="Disordered" evidence="1">
    <location>
        <begin position="336"/>
        <end position="357"/>
    </location>
</feature>
<dbReference type="RefSeq" id="XP_033382496.1">
    <property type="nucleotide sequence ID" value="XM_033532065.1"/>
</dbReference>
<dbReference type="EMBL" id="ML978070">
    <property type="protein sequence ID" value="KAF2014157.1"/>
    <property type="molecule type" value="Genomic_DNA"/>
</dbReference>
<name>A0A6A5XMT2_9PLEO</name>
<sequence length="808" mass="89079">MANIKTVRKRRKSPSPSPPPATTAAAPADEGTDNSKPPRAKRARRPTEKARASLNPPSTTTGEKKNRRPRRSSRRDSGPLGDDDDADEAFQEEEAADDREGEGKEVKLVKVAAFPTLEVGQTPEIPSHRRHGLEKLVDERFGRKKMEWRAPDGEAYAALALAGVGEVAAEVQFGAVFPPLRRVIVEAMWEELGAVYIDTNLAVCLLLDVTREEMARIVAENCAEWWEDGRFMAALDAKRKGRLEGQVVDVEEPGKVDVLRAMVFLRGRGLPLGLLGEWEGVDVRGAVELETAGNGERSPPEGPNERYDSARWEQSLGFEERKWDPHEGQFTAVNNQASNEMGRPTVTSYGSQNVDTRQPVNGILQSGIRRSETEHLSPAMTAKHFLQQRMMEMAQRDNNNNHTGPPPPHSAPPPPAHASPIQFTQPITAPHPPGGASNRNVPDASEARDALRQIISQRGNNAAHGRPTTGVNRPTTAAAFNEHYSLIFSRGDAQQQEQQRQQEPQTRTQGEPGGDRTHTPTRLNFLGQTPQEEQEMMERQVLPSVTRCLEAVPGTPKRGLRNMTAEEHRVWEVWNRLTIEKLERMYGPGGTHEIWDPRDSRLQHKHKSKPKPKPVAEAAEEEKPERVDYPTWFPIDRPIPFTHWGGNGHTNRSGGGNIDRNSSTATAVPEIPFRQIKVTNPRPPLHPPAGLPSSLRPSFAPGGGSSLDHNHSFRPGIGTATEFAAPMSQQHSPSVLAFMANKYPLPPNSPSLSPPLPYEGLSLRPRLPGAGDAAAMDMEECAEEGDDEMDVDDECVKREGSVGRDEKA</sequence>
<feature type="region of interest" description="Disordered" evidence="1">
    <location>
        <begin position="749"/>
        <end position="808"/>
    </location>
</feature>
<gene>
    <name evidence="2" type="ORF">BU24DRAFT_462968</name>
</gene>
<proteinExistence type="predicted"/>
<evidence type="ECO:0000313" key="3">
    <source>
        <dbReference type="Proteomes" id="UP000799778"/>
    </source>
</evidence>
<feature type="region of interest" description="Disordered" evidence="1">
    <location>
        <begin position="396"/>
        <end position="447"/>
    </location>
</feature>
<feature type="compositionally biased region" description="Low complexity" evidence="1">
    <location>
        <begin position="494"/>
        <end position="509"/>
    </location>
</feature>
<evidence type="ECO:0000313" key="2">
    <source>
        <dbReference type="EMBL" id="KAF2014157.1"/>
    </source>
</evidence>
<feature type="compositionally biased region" description="Pro residues" evidence="1">
    <location>
        <begin position="404"/>
        <end position="417"/>
    </location>
</feature>
<dbReference type="Proteomes" id="UP000799778">
    <property type="component" value="Unassembled WGS sequence"/>
</dbReference>
<feature type="region of interest" description="Disordered" evidence="1">
    <location>
        <begin position="289"/>
        <end position="308"/>
    </location>
</feature>